<proteinExistence type="predicted"/>
<evidence type="ECO:0000256" key="1">
    <source>
        <dbReference type="SAM" id="Phobius"/>
    </source>
</evidence>
<dbReference type="RefSeq" id="WP_006594769.1">
    <property type="nucleotide sequence ID" value="NZ_BAHD01000116.1"/>
</dbReference>
<dbReference type="Pfam" id="PF06564">
    <property type="entry name" value="CBP_BcsQ"/>
    <property type="match status" value="1"/>
</dbReference>
<name>K6X1J8_9MICO</name>
<gene>
    <name evidence="2" type="primary">minD</name>
    <name evidence="2" type="ORF">KILIM_116_00010</name>
</gene>
<keyword evidence="3" id="KW-1185">Reference proteome</keyword>
<feature type="transmembrane region" description="Helical" evidence="1">
    <location>
        <begin position="6"/>
        <end position="27"/>
    </location>
</feature>
<dbReference type="EMBL" id="BAHD01000116">
    <property type="protein sequence ID" value="GAB98237.1"/>
    <property type="molecule type" value="Genomic_DNA"/>
</dbReference>
<reference evidence="2 3" key="1">
    <citation type="submission" date="2012-08" db="EMBL/GenBank/DDBJ databases">
        <title>Whole genome shotgun sequence of Kineosphaera limosa NBRC 100340.</title>
        <authorList>
            <person name="Yoshida I."/>
            <person name="Isaki S."/>
            <person name="Hosoyama A."/>
            <person name="Tsuchikane K."/>
            <person name="Katsumata H."/>
            <person name="Ando Y."/>
            <person name="Ohji S."/>
            <person name="Hamada M."/>
            <person name="Tamura T."/>
            <person name="Yamazoe A."/>
            <person name="Yamazaki S."/>
            <person name="Fujita N."/>
        </authorList>
    </citation>
    <scope>NUCLEOTIDE SEQUENCE [LARGE SCALE GENOMIC DNA]</scope>
    <source>
        <strain evidence="2 3">NBRC 100340</strain>
    </source>
</reference>
<dbReference type="AlphaFoldDB" id="K6X1J8"/>
<dbReference type="InterPro" id="IPR050625">
    <property type="entry name" value="ParA/MinD_ATPase"/>
</dbReference>
<protein>
    <submittedName>
        <fullName evidence="2">Septum site determining protein</fullName>
    </submittedName>
</protein>
<keyword evidence="1" id="KW-0812">Transmembrane</keyword>
<dbReference type="GO" id="GO:0009898">
    <property type="term" value="C:cytoplasmic side of plasma membrane"/>
    <property type="evidence" value="ECO:0007669"/>
    <property type="project" value="TreeGrafter"/>
</dbReference>
<dbReference type="PANTHER" id="PTHR43384:SF11">
    <property type="entry name" value="SEPTUM SITE DETERMINING PROTEIN"/>
    <property type="match status" value="1"/>
</dbReference>
<dbReference type="eggNOG" id="COG2894">
    <property type="taxonomic scope" value="Bacteria"/>
</dbReference>
<dbReference type="PANTHER" id="PTHR43384">
    <property type="entry name" value="SEPTUM SITE-DETERMINING PROTEIN MIND HOMOLOG, CHLOROPLASTIC-RELATED"/>
    <property type="match status" value="1"/>
</dbReference>
<dbReference type="STRING" id="1184609.KILIM_116_00010"/>
<organism evidence="2 3">
    <name type="scientific">Kineosphaera limosa NBRC 100340</name>
    <dbReference type="NCBI Taxonomy" id="1184609"/>
    <lineage>
        <taxon>Bacteria</taxon>
        <taxon>Bacillati</taxon>
        <taxon>Actinomycetota</taxon>
        <taxon>Actinomycetes</taxon>
        <taxon>Micrococcales</taxon>
        <taxon>Dermatophilaceae</taxon>
        <taxon>Kineosphaera</taxon>
    </lineage>
</organism>
<dbReference type="GO" id="GO:0005524">
    <property type="term" value="F:ATP binding"/>
    <property type="evidence" value="ECO:0007669"/>
    <property type="project" value="TreeGrafter"/>
</dbReference>
<dbReference type="OrthoDB" id="3252838at2"/>
<dbReference type="SUPFAM" id="SSF52540">
    <property type="entry name" value="P-loop containing nucleoside triphosphate hydrolases"/>
    <property type="match status" value="1"/>
</dbReference>
<sequence>MTRARIIGISGASGGVGATCLVAAVGLRGQRRGLEVVCVDLRRYGGGLDVTFGIDHERGLRWPDLARARGRLDVPELLRHLPRANGLPVVSHDRDATVDLDPQAVAAVVDGLAAHSDLVVIDLPAPGDGEFASAVALLHQGIVVCGSGPAQLAAAGVHASACVDLGLSWEIVQRLDRRAPPGLAHIVGDALGLPVAALLPDDERVGADLRRGRIPGGRGHLAEAADAVLEAALEPMRSIA</sequence>
<dbReference type="GO" id="GO:0016887">
    <property type="term" value="F:ATP hydrolysis activity"/>
    <property type="evidence" value="ECO:0007669"/>
    <property type="project" value="TreeGrafter"/>
</dbReference>
<dbReference type="Gene3D" id="3.40.50.300">
    <property type="entry name" value="P-loop containing nucleotide triphosphate hydrolases"/>
    <property type="match status" value="1"/>
</dbReference>
<dbReference type="InterPro" id="IPR027417">
    <property type="entry name" value="P-loop_NTPase"/>
</dbReference>
<evidence type="ECO:0000313" key="3">
    <source>
        <dbReference type="Proteomes" id="UP000008366"/>
    </source>
</evidence>
<accession>K6X1J8</accession>
<comment type="caution">
    <text evidence="2">The sequence shown here is derived from an EMBL/GenBank/DDBJ whole genome shotgun (WGS) entry which is preliminary data.</text>
</comment>
<dbReference type="Proteomes" id="UP000008366">
    <property type="component" value="Unassembled WGS sequence"/>
</dbReference>
<dbReference type="GO" id="GO:0005829">
    <property type="term" value="C:cytosol"/>
    <property type="evidence" value="ECO:0007669"/>
    <property type="project" value="TreeGrafter"/>
</dbReference>
<dbReference type="InterPro" id="IPR017746">
    <property type="entry name" value="Cellulose_synthase_operon_BcsQ"/>
</dbReference>
<dbReference type="GO" id="GO:0051782">
    <property type="term" value="P:negative regulation of cell division"/>
    <property type="evidence" value="ECO:0007669"/>
    <property type="project" value="TreeGrafter"/>
</dbReference>
<keyword evidence="1" id="KW-0472">Membrane</keyword>
<keyword evidence="1" id="KW-1133">Transmembrane helix</keyword>
<evidence type="ECO:0000313" key="2">
    <source>
        <dbReference type="EMBL" id="GAB98237.1"/>
    </source>
</evidence>